<dbReference type="AlphaFoldDB" id="A0A1S9SZW5"/>
<comment type="caution">
    <text evidence="3">The sequence shown here is derived from an EMBL/GenBank/DDBJ whole genome shotgun (WGS) entry which is preliminary data.</text>
</comment>
<evidence type="ECO:0000313" key="4">
    <source>
        <dbReference type="Proteomes" id="UP000190696"/>
    </source>
</evidence>
<feature type="domain" description="DUF4064" evidence="2">
    <location>
        <begin position="2"/>
        <end position="83"/>
    </location>
</feature>
<keyword evidence="1" id="KW-0472">Membrane</keyword>
<evidence type="ECO:0000313" key="3">
    <source>
        <dbReference type="EMBL" id="OOR03293.1"/>
    </source>
</evidence>
<reference evidence="3 4" key="1">
    <citation type="submission" date="2017-01" db="EMBL/GenBank/DDBJ databases">
        <title>Bacillus cereus isolates.</title>
        <authorList>
            <person name="Beno S.M."/>
        </authorList>
    </citation>
    <scope>NUCLEOTIDE SEQUENCE [LARGE SCALE GENOMIC DNA]</scope>
    <source>
        <strain evidence="3 4">FSL W7-1108</strain>
    </source>
</reference>
<dbReference type="Pfam" id="PF13273">
    <property type="entry name" value="DUF4064"/>
    <property type="match status" value="1"/>
</dbReference>
<gene>
    <name evidence="3" type="ORF">BW900_27710</name>
</gene>
<evidence type="ECO:0000259" key="2">
    <source>
        <dbReference type="Pfam" id="PF13273"/>
    </source>
</evidence>
<proteinExistence type="predicted"/>
<dbReference type="InterPro" id="IPR025273">
    <property type="entry name" value="DUF4064"/>
</dbReference>
<evidence type="ECO:0000256" key="1">
    <source>
        <dbReference type="SAM" id="Phobius"/>
    </source>
</evidence>
<organism evidence="3 4">
    <name type="scientific">Bacillus mycoides</name>
    <dbReference type="NCBI Taxonomy" id="1405"/>
    <lineage>
        <taxon>Bacteria</taxon>
        <taxon>Bacillati</taxon>
        <taxon>Bacillota</taxon>
        <taxon>Bacilli</taxon>
        <taxon>Bacillales</taxon>
        <taxon>Bacillaceae</taxon>
        <taxon>Bacillus</taxon>
        <taxon>Bacillus cereus group</taxon>
    </lineage>
</organism>
<dbReference type="EMBL" id="MUAI01000049">
    <property type="protein sequence ID" value="OOR03293.1"/>
    <property type="molecule type" value="Genomic_DNA"/>
</dbReference>
<dbReference type="Proteomes" id="UP000190696">
    <property type="component" value="Unassembled WGS sequence"/>
</dbReference>
<keyword evidence="1" id="KW-0812">Transmembrane</keyword>
<feature type="transmembrane region" description="Helical" evidence="1">
    <location>
        <begin position="68"/>
        <end position="97"/>
    </location>
</feature>
<protein>
    <recommendedName>
        <fullName evidence="2">DUF4064 domain-containing protein</fullName>
    </recommendedName>
</protein>
<sequence length="111" mass="12131">MKRTPEFILGLIGGIFGVIGSLIISMIAITVLDGDIDYKALTYYSILLIIQIGLLVLACSVNKVNNIVYGLCMILLPLVTLVMSLFLLFIPVILQIISGGFAFRPLKQESK</sequence>
<keyword evidence="1" id="KW-1133">Transmembrane helix</keyword>
<accession>A0A1S9SZW5</accession>
<name>A0A1S9SZW5_BACMY</name>
<feature type="transmembrane region" description="Helical" evidence="1">
    <location>
        <begin position="41"/>
        <end position="61"/>
    </location>
</feature>
<feature type="transmembrane region" description="Helical" evidence="1">
    <location>
        <begin position="7"/>
        <end position="29"/>
    </location>
</feature>
<dbReference type="RefSeq" id="WP_002192004.1">
    <property type="nucleotide sequence ID" value="NZ_CP036104.1"/>
</dbReference>
<accession>A0A1S9X6N6</accession>